<evidence type="ECO:0000313" key="4">
    <source>
        <dbReference type="Proteomes" id="UP001302126"/>
    </source>
</evidence>
<organism evidence="3 4">
    <name type="scientific">Podospora australis</name>
    <dbReference type="NCBI Taxonomy" id="1536484"/>
    <lineage>
        <taxon>Eukaryota</taxon>
        <taxon>Fungi</taxon>
        <taxon>Dikarya</taxon>
        <taxon>Ascomycota</taxon>
        <taxon>Pezizomycotina</taxon>
        <taxon>Sordariomycetes</taxon>
        <taxon>Sordariomycetidae</taxon>
        <taxon>Sordariales</taxon>
        <taxon>Podosporaceae</taxon>
        <taxon>Podospora</taxon>
    </lineage>
</organism>
<reference evidence="3" key="1">
    <citation type="journal article" date="2023" name="Mol. Phylogenet. Evol.">
        <title>Genome-scale phylogeny and comparative genomics of the fungal order Sordariales.</title>
        <authorList>
            <person name="Hensen N."/>
            <person name="Bonometti L."/>
            <person name="Westerberg I."/>
            <person name="Brannstrom I.O."/>
            <person name="Guillou S."/>
            <person name="Cros-Aarteil S."/>
            <person name="Calhoun S."/>
            <person name="Haridas S."/>
            <person name="Kuo A."/>
            <person name="Mondo S."/>
            <person name="Pangilinan J."/>
            <person name="Riley R."/>
            <person name="LaButti K."/>
            <person name="Andreopoulos B."/>
            <person name="Lipzen A."/>
            <person name="Chen C."/>
            <person name="Yan M."/>
            <person name="Daum C."/>
            <person name="Ng V."/>
            <person name="Clum A."/>
            <person name="Steindorff A."/>
            <person name="Ohm R.A."/>
            <person name="Martin F."/>
            <person name="Silar P."/>
            <person name="Natvig D.O."/>
            <person name="Lalanne C."/>
            <person name="Gautier V."/>
            <person name="Ament-Velasquez S.L."/>
            <person name="Kruys A."/>
            <person name="Hutchinson M.I."/>
            <person name="Powell A.J."/>
            <person name="Barry K."/>
            <person name="Miller A.N."/>
            <person name="Grigoriev I.V."/>
            <person name="Debuchy R."/>
            <person name="Gladieux P."/>
            <person name="Hiltunen Thoren M."/>
            <person name="Johannesson H."/>
        </authorList>
    </citation>
    <scope>NUCLEOTIDE SEQUENCE</scope>
    <source>
        <strain evidence="3">PSN309</strain>
    </source>
</reference>
<gene>
    <name evidence="3" type="ORF">QBC35DRAFT_130363</name>
</gene>
<feature type="signal peptide" evidence="2">
    <location>
        <begin position="1"/>
        <end position="19"/>
    </location>
</feature>
<keyword evidence="4" id="KW-1185">Reference proteome</keyword>
<feature type="compositionally biased region" description="Polar residues" evidence="1">
    <location>
        <begin position="144"/>
        <end position="161"/>
    </location>
</feature>
<keyword evidence="2" id="KW-0732">Signal</keyword>
<name>A0AAN7AEL1_9PEZI</name>
<evidence type="ECO:0000256" key="2">
    <source>
        <dbReference type="SAM" id="SignalP"/>
    </source>
</evidence>
<reference evidence="3" key="2">
    <citation type="submission" date="2023-05" db="EMBL/GenBank/DDBJ databases">
        <authorList>
            <consortium name="Lawrence Berkeley National Laboratory"/>
            <person name="Steindorff A."/>
            <person name="Hensen N."/>
            <person name="Bonometti L."/>
            <person name="Westerberg I."/>
            <person name="Brannstrom I.O."/>
            <person name="Guillou S."/>
            <person name="Cros-Aarteil S."/>
            <person name="Calhoun S."/>
            <person name="Haridas S."/>
            <person name="Kuo A."/>
            <person name="Mondo S."/>
            <person name="Pangilinan J."/>
            <person name="Riley R."/>
            <person name="Labutti K."/>
            <person name="Andreopoulos B."/>
            <person name="Lipzen A."/>
            <person name="Chen C."/>
            <person name="Yanf M."/>
            <person name="Daum C."/>
            <person name="Ng V."/>
            <person name="Clum A."/>
            <person name="Ohm R."/>
            <person name="Martin F."/>
            <person name="Silar P."/>
            <person name="Natvig D."/>
            <person name="Lalanne C."/>
            <person name="Gautier V."/>
            <person name="Ament-Velasquez S.L."/>
            <person name="Kruys A."/>
            <person name="Hutchinson M.I."/>
            <person name="Powell A.J."/>
            <person name="Barry K."/>
            <person name="Miller A.N."/>
            <person name="Grigoriev I.V."/>
            <person name="Debuchy R."/>
            <person name="Gladieux P."/>
            <person name="Thoren M.H."/>
            <person name="Johannesson H."/>
        </authorList>
    </citation>
    <scope>NUCLEOTIDE SEQUENCE</scope>
    <source>
        <strain evidence="3">PSN309</strain>
    </source>
</reference>
<dbReference type="AlphaFoldDB" id="A0AAN7AEL1"/>
<accession>A0AAN7AEL1</accession>
<dbReference type="EMBL" id="MU864579">
    <property type="protein sequence ID" value="KAK4183085.1"/>
    <property type="molecule type" value="Genomic_DNA"/>
</dbReference>
<evidence type="ECO:0008006" key="5">
    <source>
        <dbReference type="Google" id="ProtNLM"/>
    </source>
</evidence>
<evidence type="ECO:0000256" key="1">
    <source>
        <dbReference type="SAM" id="MobiDB-lite"/>
    </source>
</evidence>
<feature type="compositionally biased region" description="Gly residues" evidence="1">
    <location>
        <begin position="182"/>
        <end position="193"/>
    </location>
</feature>
<protein>
    <recommendedName>
        <fullName evidence="5">Infection structure specific protein</fullName>
    </recommendedName>
</protein>
<proteinExistence type="predicted"/>
<evidence type="ECO:0000313" key="3">
    <source>
        <dbReference type="EMBL" id="KAK4183085.1"/>
    </source>
</evidence>
<feature type="chain" id="PRO_5043032988" description="Infection structure specific protein" evidence="2">
    <location>
        <begin position="20"/>
        <end position="227"/>
    </location>
</feature>
<comment type="caution">
    <text evidence="3">The sequence shown here is derived from an EMBL/GenBank/DDBJ whole genome shotgun (WGS) entry which is preliminary data.</text>
</comment>
<sequence>MLTRTVLLATMLSASAVVATNFQEHLNIKRYVEARQTRSGSDSDGDDDDTNATACLTAVFSLLSSVPTPPAGLVSELTRTDITNACEYTPPPALAGPYSSWTQAVLSWYGDNGDRVSSALKDCPGNDNLESLTDVDAICSTRTGRGNNPGATQTTGFANVQTTGLGGGADTDDDDDATSTGAGNGPTGTGAGAGVTSSQSTAGVARETGFAAAAMAAAGFLGAVAAL</sequence>
<feature type="region of interest" description="Disordered" evidence="1">
    <location>
        <begin position="144"/>
        <end position="199"/>
    </location>
</feature>
<dbReference type="Proteomes" id="UP001302126">
    <property type="component" value="Unassembled WGS sequence"/>
</dbReference>